<dbReference type="NCBIfam" id="TIGR00765">
    <property type="entry name" value="yihY_not_rbn"/>
    <property type="match status" value="1"/>
</dbReference>
<evidence type="ECO:0000313" key="8">
    <source>
        <dbReference type="EMBL" id="NJP13611.1"/>
    </source>
</evidence>
<sequence>MDVLARLDTYQRRHRWAGLPLAVAYKFYDDQAAYLAALLTYYGFLALFPLLLFLVAVLSSVLNGNPEVQQALLNSALREFPVIGDQIVHNIRSFHGSPFAVAVGVAGSLYGALNVAQAAQHALNKIFAVPRHARPDPLRSRVKGLKFLSLLALGLCVTTVLSTAAESAVGLFGARLAVGVRVAAVIGAVLINAALLMASYRVLIRRRLPLRTTYGAALAGACAWQLVLWGGTYYVGHVLRGATATYGLFGIVLGLLAWLYLGALIYLVTAEITAVRWMRLWPRSLLSPFTDRVHLSAGDQRAYRSYATTESFKGFEKITVHFDPPPHADTREHPHADAGEHPHEDTGEHPDGDGRA</sequence>
<dbReference type="PANTHER" id="PTHR30213">
    <property type="entry name" value="INNER MEMBRANE PROTEIN YHJD"/>
    <property type="match status" value="1"/>
</dbReference>
<evidence type="ECO:0000256" key="5">
    <source>
        <dbReference type="ARBA" id="ARBA00023136"/>
    </source>
</evidence>
<dbReference type="EMBL" id="JAATEL010000003">
    <property type="protein sequence ID" value="NJP13611.1"/>
    <property type="molecule type" value="Genomic_DNA"/>
</dbReference>
<feature type="transmembrane region" description="Helical" evidence="7">
    <location>
        <begin position="178"/>
        <end position="200"/>
    </location>
</feature>
<dbReference type="InterPro" id="IPR017039">
    <property type="entry name" value="Virul_fac_BrkB"/>
</dbReference>
<evidence type="ECO:0000256" key="6">
    <source>
        <dbReference type="SAM" id="MobiDB-lite"/>
    </source>
</evidence>
<proteinExistence type="predicted"/>
<protein>
    <submittedName>
        <fullName evidence="8">YihY/virulence factor BrkB family protein</fullName>
    </submittedName>
</protein>
<keyword evidence="2" id="KW-1003">Cell membrane</keyword>
<accession>A0ABX0YQM6</accession>
<organism evidence="8 9">
    <name type="scientific">Streptomyces thermoviolaceus subsp. thermoviolaceus</name>
    <dbReference type="NCBI Taxonomy" id="66860"/>
    <lineage>
        <taxon>Bacteria</taxon>
        <taxon>Bacillati</taxon>
        <taxon>Actinomycetota</taxon>
        <taxon>Actinomycetes</taxon>
        <taxon>Kitasatosporales</taxon>
        <taxon>Streptomycetaceae</taxon>
        <taxon>Streptomyces</taxon>
    </lineage>
</organism>
<evidence type="ECO:0000256" key="2">
    <source>
        <dbReference type="ARBA" id="ARBA00022475"/>
    </source>
</evidence>
<keyword evidence="3 7" id="KW-0812">Transmembrane</keyword>
<keyword evidence="9" id="KW-1185">Reference proteome</keyword>
<keyword evidence="4 7" id="KW-1133">Transmembrane helix</keyword>
<evidence type="ECO:0000256" key="1">
    <source>
        <dbReference type="ARBA" id="ARBA00004651"/>
    </source>
</evidence>
<gene>
    <name evidence="8" type="ORF">HCJ95_04710</name>
</gene>
<feature type="transmembrane region" description="Helical" evidence="7">
    <location>
        <begin position="33"/>
        <end position="58"/>
    </location>
</feature>
<evidence type="ECO:0000313" key="9">
    <source>
        <dbReference type="Proteomes" id="UP000635996"/>
    </source>
</evidence>
<reference evidence="8 9" key="1">
    <citation type="submission" date="2020-03" db="EMBL/GenBank/DDBJ databases">
        <title>WGS of actinomycetes isolated from Thailand.</title>
        <authorList>
            <person name="Thawai C."/>
        </authorList>
    </citation>
    <scope>NUCLEOTIDE SEQUENCE [LARGE SCALE GENOMIC DNA]</scope>
    <source>
        <strain evidence="8 9">NBRC 13905</strain>
    </source>
</reference>
<feature type="transmembrane region" description="Helical" evidence="7">
    <location>
        <begin position="246"/>
        <end position="269"/>
    </location>
</feature>
<feature type="transmembrane region" description="Helical" evidence="7">
    <location>
        <begin position="147"/>
        <end position="172"/>
    </location>
</feature>
<feature type="region of interest" description="Disordered" evidence="6">
    <location>
        <begin position="323"/>
        <end position="356"/>
    </location>
</feature>
<feature type="transmembrane region" description="Helical" evidence="7">
    <location>
        <begin position="212"/>
        <end position="234"/>
    </location>
</feature>
<comment type="subcellular location">
    <subcellularLocation>
        <location evidence="1">Cell membrane</location>
        <topology evidence="1">Multi-pass membrane protein</topology>
    </subcellularLocation>
</comment>
<evidence type="ECO:0000256" key="7">
    <source>
        <dbReference type="SAM" id="Phobius"/>
    </source>
</evidence>
<evidence type="ECO:0000256" key="4">
    <source>
        <dbReference type="ARBA" id="ARBA00022989"/>
    </source>
</evidence>
<dbReference type="Proteomes" id="UP000635996">
    <property type="component" value="Unassembled WGS sequence"/>
</dbReference>
<dbReference type="RefSeq" id="WP_125498253.1">
    <property type="nucleotide sequence ID" value="NZ_BMVZ01000001.1"/>
</dbReference>
<dbReference type="Pfam" id="PF03631">
    <property type="entry name" value="Virul_fac_BrkB"/>
    <property type="match status" value="1"/>
</dbReference>
<dbReference type="PANTHER" id="PTHR30213:SF1">
    <property type="entry name" value="INNER MEMBRANE PROTEIN YHJD"/>
    <property type="match status" value="1"/>
</dbReference>
<name>A0ABX0YQM6_STRTL</name>
<keyword evidence="5 7" id="KW-0472">Membrane</keyword>
<comment type="caution">
    <text evidence="8">The sequence shown here is derived from an EMBL/GenBank/DDBJ whole genome shotgun (WGS) entry which is preliminary data.</text>
</comment>
<evidence type="ECO:0000256" key="3">
    <source>
        <dbReference type="ARBA" id="ARBA00022692"/>
    </source>
</evidence>